<dbReference type="Gene3D" id="1.10.357.140">
    <property type="entry name" value="UbiA prenyltransferase"/>
    <property type="match status" value="1"/>
</dbReference>
<dbReference type="PIRSF" id="PIRSF001773">
    <property type="entry name" value="COX10"/>
    <property type="match status" value="1"/>
</dbReference>
<name>A0A0A8L4H8_9SACH</name>
<dbReference type="AlphaFoldDB" id="A0A0A8L4H8"/>
<dbReference type="InterPro" id="IPR030470">
    <property type="entry name" value="UbiA_prenylTrfase_CS"/>
</dbReference>
<keyword evidence="4 12" id="KW-0812">Transmembrane</keyword>
<comment type="caution">
    <text evidence="13">The sequence shown here is derived from an EMBL/GenBank/DDBJ whole genome shotgun (WGS) entry which is preliminary data.</text>
</comment>
<evidence type="ECO:0000256" key="4">
    <source>
        <dbReference type="ARBA" id="ARBA00022692"/>
    </source>
</evidence>
<evidence type="ECO:0000256" key="9">
    <source>
        <dbReference type="ARBA" id="ARBA00023136"/>
    </source>
</evidence>
<evidence type="ECO:0000256" key="12">
    <source>
        <dbReference type="SAM" id="Phobius"/>
    </source>
</evidence>
<evidence type="ECO:0000256" key="5">
    <source>
        <dbReference type="ARBA" id="ARBA00022946"/>
    </source>
</evidence>
<evidence type="ECO:0000256" key="3">
    <source>
        <dbReference type="ARBA" id="ARBA00022679"/>
    </source>
</evidence>
<comment type="function">
    <text evidence="11">Converts protoheme IX and farnesyl diphosphate to heme O.</text>
</comment>
<dbReference type="CDD" id="cd13957">
    <property type="entry name" value="PT_UbiA_Cox10"/>
    <property type="match status" value="1"/>
</dbReference>
<feature type="transmembrane region" description="Helical" evidence="12">
    <location>
        <begin position="268"/>
        <end position="286"/>
    </location>
</feature>
<evidence type="ECO:0000256" key="8">
    <source>
        <dbReference type="ARBA" id="ARBA00023133"/>
    </source>
</evidence>
<keyword evidence="5" id="KW-0809">Transit peptide</keyword>
<dbReference type="FunFam" id="1.10.357.140:FF:000004">
    <property type="entry name" value="Protoheme IX farnesyltransferase, mitochondrial"/>
    <property type="match status" value="1"/>
</dbReference>
<dbReference type="InterPro" id="IPR000537">
    <property type="entry name" value="UbiA_prenyltransferase"/>
</dbReference>
<feature type="transmembrane region" description="Helical" evidence="12">
    <location>
        <begin position="363"/>
        <end position="384"/>
    </location>
</feature>
<comment type="subcellular location">
    <subcellularLocation>
        <location evidence="1">Mitochondrion membrane</location>
        <topology evidence="1">Multi-pass membrane protein</topology>
    </subcellularLocation>
</comment>
<accession>A0A0A8L4H8</accession>
<feature type="transmembrane region" description="Helical" evidence="12">
    <location>
        <begin position="292"/>
        <end position="312"/>
    </location>
</feature>
<dbReference type="GO" id="GO:0031966">
    <property type="term" value="C:mitochondrial membrane"/>
    <property type="evidence" value="ECO:0007669"/>
    <property type="project" value="UniProtKB-SubCell"/>
</dbReference>
<dbReference type="InterPro" id="IPR044878">
    <property type="entry name" value="UbiA_sf"/>
</dbReference>
<evidence type="ECO:0000313" key="13">
    <source>
        <dbReference type="EMBL" id="CDO93148.1"/>
    </source>
</evidence>
<keyword evidence="9 11" id="KW-0472">Membrane</keyword>
<dbReference type="PANTHER" id="PTHR43448:SF2">
    <property type="entry name" value="PROTOHEME IX FARNESYLTRANSFERASE, MITOCHONDRIAL"/>
    <property type="match status" value="1"/>
</dbReference>
<dbReference type="GO" id="GO:0008495">
    <property type="term" value="F:protoheme IX farnesyltransferase activity"/>
    <property type="evidence" value="ECO:0007669"/>
    <property type="project" value="InterPro"/>
</dbReference>
<gene>
    <name evidence="13" type="ORF">KLDO_g1450</name>
</gene>
<evidence type="ECO:0000256" key="7">
    <source>
        <dbReference type="ARBA" id="ARBA00023128"/>
    </source>
</evidence>
<feature type="transmembrane region" description="Helical" evidence="12">
    <location>
        <begin position="415"/>
        <end position="433"/>
    </location>
</feature>
<keyword evidence="14" id="KW-1185">Reference proteome</keyword>
<dbReference type="EMBL" id="CCBQ010000019">
    <property type="protein sequence ID" value="CDO93148.1"/>
    <property type="molecule type" value="Genomic_DNA"/>
</dbReference>
<keyword evidence="3 11" id="KW-0808">Transferase</keyword>
<feature type="transmembrane region" description="Helical" evidence="12">
    <location>
        <begin position="339"/>
        <end position="357"/>
    </location>
</feature>
<organism evidence="13 14">
    <name type="scientific">Kluyveromyces dobzhanskii CBS 2104</name>
    <dbReference type="NCBI Taxonomy" id="1427455"/>
    <lineage>
        <taxon>Eukaryota</taxon>
        <taxon>Fungi</taxon>
        <taxon>Dikarya</taxon>
        <taxon>Ascomycota</taxon>
        <taxon>Saccharomycotina</taxon>
        <taxon>Saccharomycetes</taxon>
        <taxon>Saccharomycetales</taxon>
        <taxon>Saccharomycetaceae</taxon>
        <taxon>Kluyveromyces</taxon>
    </lineage>
</organism>
<protein>
    <recommendedName>
        <fullName evidence="2 11">Protoheme IX farnesyltransferase, mitochondrial</fullName>
        <ecNumber evidence="11">2.5.1.-</ecNumber>
    </recommendedName>
    <alternativeName>
        <fullName evidence="10 11">Heme O synthase</fullName>
    </alternativeName>
</protein>
<dbReference type="Pfam" id="PF01040">
    <property type="entry name" value="UbiA"/>
    <property type="match status" value="1"/>
</dbReference>
<evidence type="ECO:0000256" key="11">
    <source>
        <dbReference type="PIRNR" id="PIRNR001773"/>
    </source>
</evidence>
<keyword evidence="6 12" id="KW-1133">Transmembrane helix</keyword>
<evidence type="ECO:0000313" key="14">
    <source>
        <dbReference type="Proteomes" id="UP000031516"/>
    </source>
</evidence>
<keyword evidence="7 11" id="KW-0496">Mitochondrion</keyword>
<dbReference type="InterPro" id="IPR006369">
    <property type="entry name" value="Protohaem_IX_farnesylTrfase"/>
</dbReference>
<proteinExistence type="inferred from homology"/>
<dbReference type="PANTHER" id="PTHR43448">
    <property type="entry name" value="PROTOHEME IX FARNESYLTRANSFERASE, MITOCHONDRIAL"/>
    <property type="match status" value="1"/>
</dbReference>
<evidence type="ECO:0000256" key="2">
    <source>
        <dbReference type="ARBA" id="ARBA00016335"/>
    </source>
</evidence>
<dbReference type="GO" id="GO:0006784">
    <property type="term" value="P:heme A biosynthetic process"/>
    <property type="evidence" value="ECO:0007669"/>
    <property type="project" value="TreeGrafter"/>
</dbReference>
<dbReference type="EC" id="2.5.1.-" evidence="11"/>
<reference evidence="13 14" key="1">
    <citation type="submission" date="2014-03" db="EMBL/GenBank/DDBJ databases">
        <title>The genome of Kluyveromyces dobzhanskii.</title>
        <authorList>
            <person name="Nystedt B."/>
            <person name="Astrom S."/>
        </authorList>
    </citation>
    <scope>NUCLEOTIDE SEQUENCE [LARGE SCALE GENOMIC DNA]</scope>
    <source>
        <strain evidence="13 14">CBS 2104</strain>
    </source>
</reference>
<dbReference type="NCBIfam" id="TIGR01473">
    <property type="entry name" value="cyoE_ctaB"/>
    <property type="match status" value="1"/>
</dbReference>
<evidence type="ECO:0000256" key="1">
    <source>
        <dbReference type="ARBA" id="ARBA00004225"/>
    </source>
</evidence>
<dbReference type="PROSITE" id="PS00943">
    <property type="entry name" value="UBIA"/>
    <property type="match status" value="1"/>
</dbReference>
<evidence type="ECO:0000256" key="10">
    <source>
        <dbReference type="ARBA" id="ARBA00030253"/>
    </source>
</evidence>
<comment type="similarity">
    <text evidence="11">Belongs to the ubiA prenyltransferase family.</text>
</comment>
<sequence>MPLVIQPLLIRSLNQKLPSILTLGGEYGLIQCRRFAFKANARSTQSDQNQVHINTAPIEFTANLLAGRKEVETDGLKGAALKALRCNDTTPDTESQQSQEHLPFEVKLVDKKQRQCTKELRPKVELRPEAALRKRYIDPYLQLSKPRLTVLVMLSAICSYALSPYPATVLQLLSLTVGTTLCSASANAINMGREPNFDRQMIRTQARPVVRGIVTPTQAFKFATVAGTFGTSILWLGVNPTVAFLGASNIALYAWLYTSLKRKHIINTWVGALVGAIPPLMGWAASSSLSHPGAWCLAGLLYAWQFPHFNTLSHNIRNEYKNAGYVMTAWKNPKLNARVALRYSLLMFPLCFGLSYFNITDWYYQLDSAFVNAWMSLWAFKFYLQQKRNYSKEIYNNKTEFNKGLAIANVYARKTFWISVLHLPAVLILAILHKKGRWDWLFEDEKTMQA</sequence>
<dbReference type="Proteomes" id="UP000031516">
    <property type="component" value="Unassembled WGS sequence"/>
</dbReference>
<dbReference type="InterPro" id="IPR016315">
    <property type="entry name" value="Protohaem_IX_farnesylTrfase_mt"/>
</dbReference>
<feature type="transmembrane region" description="Helical" evidence="12">
    <location>
        <begin position="233"/>
        <end position="256"/>
    </location>
</feature>
<keyword evidence="8 11" id="KW-0350">Heme biosynthesis</keyword>
<dbReference type="OrthoDB" id="5211at2759"/>
<evidence type="ECO:0000256" key="6">
    <source>
        <dbReference type="ARBA" id="ARBA00022989"/>
    </source>
</evidence>